<feature type="active site" evidence="6">
    <location>
        <position position="130"/>
    </location>
</feature>
<evidence type="ECO:0000256" key="1">
    <source>
        <dbReference type="ARBA" id="ARBA00009921"/>
    </source>
</evidence>
<dbReference type="InterPro" id="IPR013520">
    <property type="entry name" value="Ribonucl_H"/>
</dbReference>
<dbReference type="SUPFAM" id="SSF53098">
    <property type="entry name" value="Ribonuclease H-like"/>
    <property type="match status" value="1"/>
</dbReference>
<evidence type="ECO:0000256" key="3">
    <source>
        <dbReference type="ARBA" id="ARBA00022801"/>
    </source>
</evidence>
<comment type="subcellular location">
    <subcellularLocation>
        <location evidence="6">Cytoplasm</location>
    </subcellularLocation>
</comment>
<dbReference type="CDD" id="cd06135">
    <property type="entry name" value="Orn"/>
    <property type="match status" value="1"/>
</dbReference>
<evidence type="ECO:0000313" key="9">
    <source>
        <dbReference type="EMBL" id="GAP67286.1"/>
    </source>
</evidence>
<dbReference type="GO" id="GO:0003676">
    <property type="term" value="F:nucleic acid binding"/>
    <property type="evidence" value="ECO:0007669"/>
    <property type="project" value="InterPro"/>
</dbReference>
<comment type="function">
    <text evidence="6">3'-to-5' exoribonuclease specific for small oligoribonucleotides.</text>
</comment>
<evidence type="ECO:0000256" key="6">
    <source>
        <dbReference type="HAMAP-Rule" id="MF_00045"/>
    </source>
</evidence>
<reference evidence="8" key="1">
    <citation type="submission" date="2015-03" db="EMBL/GenBank/DDBJ databases">
        <title>Draft genome sequence of Mizugakiibacter sediminis skMP5.</title>
        <authorList>
            <person name="Watanabe T."/>
            <person name="Kojima H."/>
            <person name="Fukui M."/>
        </authorList>
    </citation>
    <scope>NUCLEOTIDE SEQUENCE</scope>
    <source>
        <strain evidence="8">SkMP5</strain>
    </source>
</reference>
<dbReference type="GO" id="GO:0000175">
    <property type="term" value="F:3'-5'-RNA exonuclease activity"/>
    <property type="evidence" value="ECO:0007669"/>
    <property type="project" value="InterPro"/>
</dbReference>
<dbReference type="Pfam" id="PF00929">
    <property type="entry name" value="RNase_T"/>
    <property type="match status" value="1"/>
</dbReference>
<dbReference type="InterPro" id="IPR036397">
    <property type="entry name" value="RNaseH_sf"/>
</dbReference>
<dbReference type="InterPro" id="IPR012337">
    <property type="entry name" value="RNaseH-like_sf"/>
</dbReference>
<reference evidence="9" key="2">
    <citation type="submission" date="2015-08" db="EMBL/GenBank/DDBJ databases">
        <title>Complete DNA Sequence of Pseudomonas syringae pv. actinidiae, the Causal Agent of Kiwifruit Canker Disease.</title>
        <authorList>
            <person name="Rikkerink E.H.A."/>
            <person name="Fineran P.C."/>
        </authorList>
    </citation>
    <scope>NUCLEOTIDE SEQUENCE</scope>
    <source>
        <strain evidence="9">SkMP5</strain>
    </source>
</reference>
<protein>
    <recommendedName>
        <fullName evidence="5 6">Oligoribonuclease</fullName>
        <ecNumber evidence="6">3.1.-.-</ecNumber>
    </recommendedName>
</protein>
<dbReference type="EC" id="3.1.-.-" evidence="6"/>
<dbReference type="Proteomes" id="UP000253740">
    <property type="component" value="Unassembled WGS sequence"/>
</dbReference>
<dbReference type="RefSeq" id="WP_062537838.1">
    <property type="nucleotide sequence ID" value="NZ_DF970255.1"/>
</dbReference>
<keyword evidence="10" id="KW-1185">Reference proteome</keyword>
<evidence type="ECO:0000256" key="4">
    <source>
        <dbReference type="ARBA" id="ARBA00022839"/>
    </source>
</evidence>
<name>A0A0K8QRK3_9GAMM</name>
<dbReference type="STRING" id="1475481.GCA_000953855_02658"/>
<dbReference type="AlphaFoldDB" id="A0A0K8QRK3"/>
<dbReference type="SMART" id="SM00479">
    <property type="entry name" value="EXOIII"/>
    <property type="match status" value="1"/>
</dbReference>
<accession>A0A0K8QRK3</accession>
<feature type="domain" description="Exonuclease" evidence="7">
    <location>
        <begin position="8"/>
        <end position="181"/>
    </location>
</feature>
<sequence>MAGNAEENLIWIDLEMTGLDPDRDSILEIATVVTDRDLHVLAEGPVFAVRHELARLEAMDDWNRNQHGKSGLWRRVLESSVDHAEAEARTLEFLELWVAPGKSPMCGNSICQDRRFLYRQMPRLERFFHYRNLDVSTLKELARRWAPDLLKGFVKESTHTALADIHDSIAELRYYRGYMGALAGLETPAAAK</sequence>
<dbReference type="EMBL" id="DF970255">
    <property type="protein sequence ID" value="GAP67286.1"/>
    <property type="molecule type" value="Genomic_DNA"/>
</dbReference>
<evidence type="ECO:0000256" key="5">
    <source>
        <dbReference type="ARBA" id="ARBA00070964"/>
    </source>
</evidence>
<dbReference type="OrthoDB" id="9801329at2"/>
<keyword evidence="4 6" id="KW-0269">Exonuclease</keyword>
<keyword evidence="3 6" id="KW-0378">Hydrolase</keyword>
<dbReference type="PANTHER" id="PTHR11046">
    <property type="entry name" value="OLIGORIBONUCLEASE, MITOCHONDRIAL"/>
    <property type="match status" value="1"/>
</dbReference>
<dbReference type="Gene3D" id="3.30.420.10">
    <property type="entry name" value="Ribonuclease H-like superfamily/Ribonuclease H"/>
    <property type="match status" value="1"/>
</dbReference>
<organism evidence="9">
    <name type="scientific">Mizugakiibacter sediminis</name>
    <dbReference type="NCBI Taxonomy" id="1475481"/>
    <lineage>
        <taxon>Bacteria</taxon>
        <taxon>Pseudomonadati</taxon>
        <taxon>Pseudomonadota</taxon>
        <taxon>Gammaproteobacteria</taxon>
        <taxon>Lysobacterales</taxon>
        <taxon>Rhodanobacteraceae</taxon>
        <taxon>Mizugakiibacter</taxon>
    </lineage>
</organism>
<evidence type="ECO:0000256" key="2">
    <source>
        <dbReference type="ARBA" id="ARBA00022722"/>
    </source>
</evidence>
<evidence type="ECO:0000313" key="10">
    <source>
        <dbReference type="Proteomes" id="UP000253740"/>
    </source>
</evidence>
<evidence type="ECO:0000313" key="8">
    <source>
        <dbReference type="EMBL" id="GAN44220.1"/>
    </source>
</evidence>
<keyword evidence="2 6" id="KW-0540">Nuclease</keyword>
<comment type="similarity">
    <text evidence="1 6">Belongs to the oligoribonuclease family.</text>
</comment>
<evidence type="ECO:0000259" key="7">
    <source>
        <dbReference type="SMART" id="SM00479"/>
    </source>
</evidence>
<dbReference type="PANTHER" id="PTHR11046:SF0">
    <property type="entry name" value="OLIGORIBONUCLEASE, MITOCHONDRIAL"/>
    <property type="match status" value="1"/>
</dbReference>
<keyword evidence="6" id="KW-0963">Cytoplasm</keyword>
<dbReference type="HOGENOM" id="CLU_064761_2_0_6"/>
<dbReference type="FunFam" id="3.30.420.10:FF:000003">
    <property type="entry name" value="Oligoribonuclease"/>
    <property type="match status" value="1"/>
</dbReference>
<dbReference type="GO" id="GO:0005737">
    <property type="term" value="C:cytoplasm"/>
    <property type="evidence" value="ECO:0007669"/>
    <property type="project" value="UniProtKB-SubCell"/>
</dbReference>
<dbReference type="NCBIfam" id="NF003765">
    <property type="entry name" value="PRK05359.1"/>
    <property type="match status" value="1"/>
</dbReference>
<dbReference type="EMBL" id="DF952378">
    <property type="protein sequence ID" value="GAN44220.1"/>
    <property type="molecule type" value="Genomic_DNA"/>
</dbReference>
<gene>
    <name evidence="6" type="primary">orn</name>
    <name evidence="8" type="ORF">MBSD_0744</name>
    <name evidence="9" type="ORF">MBSD_n2607</name>
</gene>
<dbReference type="InterPro" id="IPR022894">
    <property type="entry name" value="Oligoribonuclease"/>
</dbReference>
<dbReference type="HAMAP" id="MF_00045">
    <property type="entry name" value="Oligoribonuclease"/>
    <property type="match status" value="1"/>
</dbReference>
<proteinExistence type="inferred from homology"/>
<dbReference type="GO" id="GO:0006259">
    <property type="term" value="P:DNA metabolic process"/>
    <property type="evidence" value="ECO:0007669"/>
    <property type="project" value="UniProtKB-ARBA"/>
</dbReference>